<dbReference type="EMBL" id="JAPDPJ010000030">
    <property type="protein sequence ID" value="MCW3787465.1"/>
    <property type="molecule type" value="Genomic_DNA"/>
</dbReference>
<protein>
    <submittedName>
        <fullName evidence="2">TolC family protein</fullName>
    </submittedName>
</protein>
<name>A0AAE3M6G8_9BACT</name>
<dbReference type="Proteomes" id="UP001209229">
    <property type="component" value="Unassembled WGS sequence"/>
</dbReference>
<dbReference type="Gene3D" id="1.20.1600.10">
    <property type="entry name" value="Outer membrane efflux proteins (OEP)"/>
    <property type="match status" value="1"/>
</dbReference>
<proteinExistence type="inferred from homology"/>
<comment type="similarity">
    <text evidence="1">Belongs to the outer membrane factor (OMF) (TC 1.B.17) family.</text>
</comment>
<keyword evidence="3" id="KW-1185">Reference proteome</keyword>
<dbReference type="SUPFAM" id="SSF56954">
    <property type="entry name" value="Outer membrane efflux proteins (OEP)"/>
    <property type="match status" value="1"/>
</dbReference>
<dbReference type="RefSeq" id="WP_301191030.1">
    <property type="nucleotide sequence ID" value="NZ_JAPDPJ010000030.1"/>
</dbReference>
<comment type="caution">
    <text evidence="2">The sequence shown here is derived from an EMBL/GenBank/DDBJ whole genome shotgun (WGS) entry which is preliminary data.</text>
</comment>
<evidence type="ECO:0000256" key="1">
    <source>
        <dbReference type="ARBA" id="ARBA00007613"/>
    </source>
</evidence>
<reference evidence="2" key="1">
    <citation type="submission" date="2022-10" db="EMBL/GenBank/DDBJ databases">
        <authorList>
            <person name="Yu W.X."/>
        </authorList>
    </citation>
    <scope>NUCLEOTIDE SEQUENCE</scope>
    <source>
        <strain evidence="2">AAT</strain>
    </source>
</reference>
<evidence type="ECO:0000313" key="3">
    <source>
        <dbReference type="Proteomes" id="UP001209229"/>
    </source>
</evidence>
<dbReference type="AlphaFoldDB" id="A0AAE3M6G8"/>
<dbReference type="InterPro" id="IPR003423">
    <property type="entry name" value="OMP_efflux"/>
</dbReference>
<organism evidence="2 3">
    <name type="scientific">Plebeiibacterium sediminum</name>
    <dbReference type="NCBI Taxonomy" id="2992112"/>
    <lineage>
        <taxon>Bacteria</taxon>
        <taxon>Pseudomonadati</taxon>
        <taxon>Bacteroidota</taxon>
        <taxon>Bacteroidia</taxon>
        <taxon>Marinilabiliales</taxon>
        <taxon>Marinilabiliaceae</taxon>
        <taxon>Plebeiibacterium</taxon>
    </lineage>
</organism>
<dbReference type="Pfam" id="PF02321">
    <property type="entry name" value="OEP"/>
    <property type="match status" value="1"/>
</dbReference>
<dbReference type="GO" id="GO:0015562">
    <property type="term" value="F:efflux transmembrane transporter activity"/>
    <property type="evidence" value="ECO:0007669"/>
    <property type="project" value="InterPro"/>
</dbReference>
<accession>A0AAE3M6G8</accession>
<sequence length="243" mass="27768">MRFFFVVNLCLILSLNNVMYGQGIEDSTVVQLPSLEFVISNAIENSALVKDKLTQTDIKHEELDLERGSWAKYLFVEGAANYGKYDRIVMQENRTDVVLNSGSLSSSEQTTYYSGVSLKLPLSAITGRSKEVSKKKLEIQKSIYEKDEAIQQLKYFIIDLYYETQFLNESMHNHFEIYQTLEISYEKAKKDLFSGKTDINDFAILSSTVGKARNDYLKAKNNFLAQYLKLEKATGVSLSNKHK</sequence>
<evidence type="ECO:0000313" key="2">
    <source>
        <dbReference type="EMBL" id="MCW3787465.1"/>
    </source>
</evidence>
<gene>
    <name evidence="2" type="ORF">OM075_13375</name>
</gene>